<evidence type="ECO:0000259" key="1">
    <source>
        <dbReference type="Pfam" id="PF00144"/>
    </source>
</evidence>
<dbReference type="RefSeq" id="WP_346823645.1">
    <property type="nucleotide sequence ID" value="NZ_JBDKWZ010000017.1"/>
</dbReference>
<keyword evidence="3" id="KW-1185">Reference proteome</keyword>
<proteinExistence type="predicted"/>
<dbReference type="PANTHER" id="PTHR43283">
    <property type="entry name" value="BETA-LACTAMASE-RELATED"/>
    <property type="match status" value="1"/>
</dbReference>
<dbReference type="EC" id="3.1.1.103" evidence="2"/>
<dbReference type="InterPro" id="IPR001466">
    <property type="entry name" value="Beta-lactam-related"/>
</dbReference>
<accession>A0AAW9SGB8</accession>
<comment type="caution">
    <text evidence="2">The sequence shown here is derived from an EMBL/GenBank/DDBJ whole genome shotgun (WGS) entry which is preliminary data.</text>
</comment>
<dbReference type="Pfam" id="PF00144">
    <property type="entry name" value="Beta-lactamase"/>
    <property type="match status" value="1"/>
</dbReference>
<protein>
    <submittedName>
        <fullName evidence="2">Serine hydrolase domain-containing protein</fullName>
        <ecNumber evidence="2">3.1.1.103</ecNumber>
    </submittedName>
</protein>
<dbReference type="GO" id="GO:0016787">
    <property type="term" value="F:hydrolase activity"/>
    <property type="evidence" value="ECO:0007669"/>
    <property type="project" value="UniProtKB-KW"/>
</dbReference>
<reference evidence="2 3" key="1">
    <citation type="submission" date="2024-04" db="EMBL/GenBank/DDBJ databases">
        <title>Novel genus in family Flammeovirgaceae.</title>
        <authorList>
            <person name="Nguyen T.H."/>
            <person name="Vuong T.Q."/>
            <person name="Le H."/>
            <person name="Kim S.-G."/>
        </authorList>
    </citation>
    <scope>NUCLEOTIDE SEQUENCE [LARGE SCALE GENOMIC DNA]</scope>
    <source>
        <strain evidence="2 3">JCM 23209</strain>
    </source>
</reference>
<feature type="domain" description="Beta-lactamase-related" evidence="1">
    <location>
        <begin position="61"/>
        <end position="427"/>
    </location>
</feature>
<dbReference type="EMBL" id="JBDKWZ010000017">
    <property type="protein sequence ID" value="MEN7550865.1"/>
    <property type="molecule type" value="Genomic_DNA"/>
</dbReference>
<sequence length="449" mass="50169">MKNYKLKLQILISLFVWSVLNAVLFGSSAYGQTKAIKTPLKIERDLAVHGMSQERLSKIEGFITEHIKANHIPGATALILRKGQVVFHKAFGYADVEKQLPMRTDNIFRIASQSKAITSLGVMLLWEEGKFLLDDPVSKYIPAFGKPAVLVSYNKETASYTTEPAHREITIRDLLRHTSGIAYAAIFSDETMQAIYAKAGVPSGIGTTTSTLKEKMELLATLPLQHHPGEAFTYGLNTDLLGYLIEVWSGQPLDVFLKARIFTPLEMRDTHFHLPKEKHHRLVSVYESKGAELIKVKHPIYEGVDPDFPKLQGTYLSGGAGLSSTVEDYAKFFSLFLNKGGYKNKRLLSRKTIELMLTNQLAEGVATSPKPAQPPHFQFGLGFALETTQNDHLLPFSQGSFGWGGAFNTHGWADPEENLIGLLFTQEYLSPYWRIGEEFKVLTYQAIVD</sequence>
<dbReference type="AlphaFoldDB" id="A0AAW9SGB8"/>
<name>A0AAW9SGB8_9BACT</name>
<organism evidence="2 3">
    <name type="scientific">Rapidithrix thailandica</name>
    <dbReference type="NCBI Taxonomy" id="413964"/>
    <lineage>
        <taxon>Bacteria</taxon>
        <taxon>Pseudomonadati</taxon>
        <taxon>Bacteroidota</taxon>
        <taxon>Cytophagia</taxon>
        <taxon>Cytophagales</taxon>
        <taxon>Flammeovirgaceae</taxon>
        <taxon>Rapidithrix</taxon>
    </lineage>
</organism>
<evidence type="ECO:0000313" key="2">
    <source>
        <dbReference type="EMBL" id="MEN7550865.1"/>
    </source>
</evidence>
<dbReference type="PANTHER" id="PTHR43283:SF3">
    <property type="entry name" value="BETA-LACTAMASE FAMILY PROTEIN (AFU_ORTHOLOGUE AFUA_5G07500)"/>
    <property type="match status" value="1"/>
</dbReference>
<dbReference type="SUPFAM" id="SSF56601">
    <property type="entry name" value="beta-lactamase/transpeptidase-like"/>
    <property type="match status" value="1"/>
</dbReference>
<dbReference type="InterPro" id="IPR012338">
    <property type="entry name" value="Beta-lactam/transpept-like"/>
</dbReference>
<gene>
    <name evidence="2" type="ORF">AAG747_23290</name>
</gene>
<dbReference type="Gene3D" id="3.40.710.10">
    <property type="entry name" value="DD-peptidase/beta-lactamase superfamily"/>
    <property type="match status" value="1"/>
</dbReference>
<keyword evidence="2" id="KW-0378">Hydrolase</keyword>
<dbReference type="InterPro" id="IPR050789">
    <property type="entry name" value="Diverse_Enzym_Activities"/>
</dbReference>
<evidence type="ECO:0000313" key="3">
    <source>
        <dbReference type="Proteomes" id="UP001403385"/>
    </source>
</evidence>
<dbReference type="Proteomes" id="UP001403385">
    <property type="component" value="Unassembled WGS sequence"/>
</dbReference>